<dbReference type="InterPro" id="IPR051697">
    <property type="entry name" value="Patched_domain-protein"/>
</dbReference>
<accession>A0ABY6JYX7</accession>
<feature type="transmembrane region" description="Helical" evidence="7">
    <location>
        <begin position="397"/>
        <end position="421"/>
    </location>
</feature>
<protein>
    <submittedName>
        <fullName evidence="9">Daf-6</fullName>
    </submittedName>
</protein>
<dbReference type="PROSITE" id="PS50156">
    <property type="entry name" value="SSD"/>
    <property type="match status" value="1"/>
</dbReference>
<evidence type="ECO:0000259" key="8">
    <source>
        <dbReference type="PROSITE" id="PS50156"/>
    </source>
</evidence>
<comment type="subcellular location">
    <subcellularLocation>
        <location evidence="1">Membrane</location>
        <topology evidence="1">Multi-pass membrane protein</topology>
    </subcellularLocation>
</comment>
<feature type="transmembrane region" description="Helical" evidence="7">
    <location>
        <begin position="296"/>
        <end position="321"/>
    </location>
</feature>
<feature type="transmembrane region" description="Helical" evidence="7">
    <location>
        <begin position="264"/>
        <end position="284"/>
    </location>
</feature>
<dbReference type="EMBL" id="CP092863">
    <property type="protein sequence ID" value="UYV60853.1"/>
    <property type="molecule type" value="Genomic_DNA"/>
</dbReference>
<dbReference type="PANTHER" id="PTHR10796:SF92">
    <property type="entry name" value="PATCHED-RELATED, ISOFORM A"/>
    <property type="match status" value="1"/>
</dbReference>
<keyword evidence="10" id="KW-1185">Reference proteome</keyword>
<evidence type="ECO:0000256" key="6">
    <source>
        <dbReference type="ARBA" id="ARBA00023180"/>
    </source>
</evidence>
<dbReference type="Pfam" id="PF02460">
    <property type="entry name" value="Patched"/>
    <property type="match status" value="1"/>
</dbReference>
<feature type="transmembrane region" description="Helical" evidence="7">
    <location>
        <begin position="367"/>
        <end position="391"/>
    </location>
</feature>
<evidence type="ECO:0000256" key="4">
    <source>
        <dbReference type="ARBA" id="ARBA00022989"/>
    </source>
</evidence>
<evidence type="ECO:0000256" key="5">
    <source>
        <dbReference type="ARBA" id="ARBA00023136"/>
    </source>
</evidence>
<keyword evidence="6" id="KW-0325">Glycoprotein</keyword>
<evidence type="ECO:0000256" key="7">
    <source>
        <dbReference type="SAM" id="Phobius"/>
    </source>
</evidence>
<dbReference type="PANTHER" id="PTHR10796">
    <property type="entry name" value="PATCHED-RELATED"/>
    <property type="match status" value="1"/>
</dbReference>
<keyword evidence="5 7" id="KW-0472">Membrane</keyword>
<feature type="domain" description="SSD" evidence="8">
    <location>
        <begin position="263"/>
        <end position="420"/>
    </location>
</feature>
<evidence type="ECO:0000256" key="1">
    <source>
        <dbReference type="ARBA" id="ARBA00004141"/>
    </source>
</evidence>
<dbReference type="Proteomes" id="UP001235939">
    <property type="component" value="Chromosome 01"/>
</dbReference>
<organism evidence="9 10">
    <name type="scientific">Cordylochernes scorpioides</name>
    <dbReference type="NCBI Taxonomy" id="51811"/>
    <lineage>
        <taxon>Eukaryota</taxon>
        <taxon>Metazoa</taxon>
        <taxon>Ecdysozoa</taxon>
        <taxon>Arthropoda</taxon>
        <taxon>Chelicerata</taxon>
        <taxon>Arachnida</taxon>
        <taxon>Pseudoscorpiones</taxon>
        <taxon>Cheliferoidea</taxon>
        <taxon>Chernetidae</taxon>
        <taxon>Cordylochernes</taxon>
    </lineage>
</organism>
<reference evidence="9 10" key="1">
    <citation type="submission" date="2022-01" db="EMBL/GenBank/DDBJ databases">
        <title>A chromosomal length assembly of Cordylochernes scorpioides.</title>
        <authorList>
            <person name="Zeh D."/>
            <person name="Zeh J."/>
        </authorList>
    </citation>
    <scope>NUCLEOTIDE SEQUENCE [LARGE SCALE GENOMIC DNA]</scope>
    <source>
        <strain evidence="9">IN4F17</strain>
        <tissue evidence="9">Whole Body</tissue>
    </source>
</reference>
<evidence type="ECO:0000313" key="10">
    <source>
        <dbReference type="Proteomes" id="UP001235939"/>
    </source>
</evidence>
<evidence type="ECO:0000256" key="2">
    <source>
        <dbReference type="ARBA" id="ARBA00005585"/>
    </source>
</evidence>
<evidence type="ECO:0000313" key="9">
    <source>
        <dbReference type="EMBL" id="UYV60853.1"/>
    </source>
</evidence>
<dbReference type="SUPFAM" id="SSF82866">
    <property type="entry name" value="Multidrug efflux transporter AcrB transmembrane domain"/>
    <property type="match status" value="1"/>
</dbReference>
<dbReference type="InterPro" id="IPR003392">
    <property type="entry name" value="PTHD_SSD"/>
</dbReference>
<sequence>MGIKCGEKAIEQFFDWLTPKAARHPGWFILLPMLLTCMFLPGLWKVRVDDDLNYLYTPINGRGLVEKAEVERLYHMNFSTDFDQSHLIDIGFFARVLLIPTDKGDVFRSSHFEEVFRIHDTVMDTTITWKGKKWGYKQLCAKSKGECYQEKVLKLRDRLDWINNTEHCVKFPIVIHKTNWSYEFYGMSIGKPTLDNSSCVRAAKAMGIIYHLDSTSPGLREPILLWLDTFLETMRTFSSEYLDIERFTSESISQEIERTTLQGIYFFSLTILTVGSFAVGTCLMMDWVRSKPFIGIIAFIGTVQAFFISSGLLLYLGMGFISMNMSIPFIMAGIGVDDAFVLLAAWRRTNLRDDVEKRLTTAYKQAGVSITVTSLTNLASFMAGCITPVRAVQIFCLYSSVSVIFTFFFQITFFAGCMTLLARAERRNLHSVTCLPIPPKSKARCLNDEFFGR</sequence>
<dbReference type="InterPro" id="IPR000731">
    <property type="entry name" value="SSD"/>
</dbReference>
<keyword evidence="3 7" id="KW-0812">Transmembrane</keyword>
<proteinExistence type="inferred from homology"/>
<dbReference type="Gene3D" id="1.20.1640.10">
    <property type="entry name" value="Multidrug efflux transporter AcrB transmembrane domain"/>
    <property type="match status" value="1"/>
</dbReference>
<keyword evidence="4 7" id="KW-1133">Transmembrane helix</keyword>
<comment type="similarity">
    <text evidence="2">Belongs to the patched family.</text>
</comment>
<feature type="transmembrane region" description="Helical" evidence="7">
    <location>
        <begin position="327"/>
        <end position="346"/>
    </location>
</feature>
<evidence type="ECO:0000256" key="3">
    <source>
        <dbReference type="ARBA" id="ARBA00022692"/>
    </source>
</evidence>
<gene>
    <name evidence="9" type="ORF">LAZ67_1002613</name>
</gene>
<name>A0ABY6JYX7_9ARAC</name>